<sequence>MNAHVREFHNKEAKVMCEQCGQSFCGFKNLKRHMQNGICLGKGKDGQGSSK</sequence>
<dbReference type="OrthoDB" id="7295497at2759"/>
<feature type="non-terminal residue" evidence="1">
    <location>
        <position position="1"/>
    </location>
</feature>
<dbReference type="Proteomes" id="UP000708208">
    <property type="component" value="Unassembled WGS sequence"/>
</dbReference>
<dbReference type="EMBL" id="CAJVCH010173960">
    <property type="protein sequence ID" value="CAG7729141.1"/>
    <property type="molecule type" value="Genomic_DNA"/>
</dbReference>
<organism evidence="1 2">
    <name type="scientific">Allacma fusca</name>
    <dbReference type="NCBI Taxonomy" id="39272"/>
    <lineage>
        <taxon>Eukaryota</taxon>
        <taxon>Metazoa</taxon>
        <taxon>Ecdysozoa</taxon>
        <taxon>Arthropoda</taxon>
        <taxon>Hexapoda</taxon>
        <taxon>Collembola</taxon>
        <taxon>Symphypleona</taxon>
        <taxon>Sminthuridae</taxon>
        <taxon>Allacma</taxon>
    </lineage>
</organism>
<keyword evidence="2" id="KW-1185">Reference proteome</keyword>
<evidence type="ECO:0000313" key="1">
    <source>
        <dbReference type="EMBL" id="CAG7729141.1"/>
    </source>
</evidence>
<proteinExistence type="predicted"/>
<comment type="caution">
    <text evidence="1">The sequence shown here is derived from an EMBL/GenBank/DDBJ whole genome shotgun (WGS) entry which is preliminary data.</text>
</comment>
<evidence type="ECO:0008006" key="3">
    <source>
        <dbReference type="Google" id="ProtNLM"/>
    </source>
</evidence>
<protein>
    <recommendedName>
        <fullName evidence="3">C2H2-type domain-containing protein</fullName>
    </recommendedName>
</protein>
<dbReference type="AlphaFoldDB" id="A0A8J2PA55"/>
<gene>
    <name evidence="1" type="ORF">AFUS01_LOCUS17878</name>
</gene>
<evidence type="ECO:0000313" key="2">
    <source>
        <dbReference type="Proteomes" id="UP000708208"/>
    </source>
</evidence>
<accession>A0A8J2PA55</accession>
<name>A0A8J2PA55_9HEXA</name>
<reference evidence="1" key="1">
    <citation type="submission" date="2021-06" db="EMBL/GenBank/DDBJ databases">
        <authorList>
            <person name="Hodson N. C."/>
            <person name="Mongue J. A."/>
            <person name="Jaron S. K."/>
        </authorList>
    </citation>
    <scope>NUCLEOTIDE SEQUENCE</scope>
</reference>